<evidence type="ECO:0000256" key="9">
    <source>
        <dbReference type="SAM" id="MobiDB-lite"/>
    </source>
</evidence>
<keyword evidence="7" id="KW-0067">ATP-binding</keyword>
<dbReference type="GO" id="GO:0000155">
    <property type="term" value="F:phosphorelay sensor kinase activity"/>
    <property type="evidence" value="ECO:0007669"/>
    <property type="project" value="InterPro"/>
</dbReference>
<keyword evidence="13" id="KW-1185">Reference proteome</keyword>
<feature type="transmembrane region" description="Helical" evidence="10">
    <location>
        <begin position="61"/>
        <end position="81"/>
    </location>
</feature>
<dbReference type="GO" id="GO:0046983">
    <property type="term" value="F:protein dimerization activity"/>
    <property type="evidence" value="ECO:0007669"/>
    <property type="project" value="InterPro"/>
</dbReference>
<evidence type="ECO:0000256" key="10">
    <source>
        <dbReference type="SAM" id="Phobius"/>
    </source>
</evidence>
<keyword evidence="10" id="KW-0812">Transmembrane</keyword>
<evidence type="ECO:0000256" key="8">
    <source>
        <dbReference type="ARBA" id="ARBA00023012"/>
    </source>
</evidence>
<feature type="transmembrane region" description="Helical" evidence="10">
    <location>
        <begin position="36"/>
        <end position="54"/>
    </location>
</feature>
<gene>
    <name evidence="12" type="ORF">CLV63_115125</name>
</gene>
<organism evidence="12 13">
    <name type="scientific">Murinocardiopsis flavida</name>
    <dbReference type="NCBI Taxonomy" id="645275"/>
    <lineage>
        <taxon>Bacteria</taxon>
        <taxon>Bacillati</taxon>
        <taxon>Actinomycetota</taxon>
        <taxon>Actinomycetes</taxon>
        <taxon>Streptosporangiales</taxon>
        <taxon>Nocardiopsidaceae</taxon>
        <taxon>Murinocardiopsis</taxon>
    </lineage>
</organism>
<feature type="region of interest" description="Disordered" evidence="9">
    <location>
        <begin position="328"/>
        <end position="347"/>
    </location>
</feature>
<proteinExistence type="predicted"/>
<dbReference type="PANTHER" id="PTHR24421:SF10">
    <property type="entry name" value="NITRATE_NITRITE SENSOR PROTEIN NARQ"/>
    <property type="match status" value="1"/>
</dbReference>
<keyword evidence="4" id="KW-0808">Transferase</keyword>
<evidence type="ECO:0000313" key="13">
    <source>
        <dbReference type="Proteomes" id="UP000240542"/>
    </source>
</evidence>
<dbReference type="InterPro" id="IPR036890">
    <property type="entry name" value="HATPase_C_sf"/>
</dbReference>
<feature type="compositionally biased region" description="Basic and acidic residues" evidence="9">
    <location>
        <begin position="328"/>
        <end position="340"/>
    </location>
</feature>
<comment type="caution">
    <text evidence="12">The sequence shown here is derived from an EMBL/GenBank/DDBJ whole genome shotgun (WGS) entry which is preliminary data.</text>
</comment>
<evidence type="ECO:0000256" key="3">
    <source>
        <dbReference type="ARBA" id="ARBA00022553"/>
    </source>
</evidence>
<evidence type="ECO:0000256" key="5">
    <source>
        <dbReference type="ARBA" id="ARBA00022741"/>
    </source>
</evidence>
<evidence type="ECO:0000256" key="2">
    <source>
        <dbReference type="ARBA" id="ARBA00012438"/>
    </source>
</evidence>
<keyword evidence="10" id="KW-0472">Membrane</keyword>
<keyword evidence="5" id="KW-0547">Nucleotide-binding</keyword>
<dbReference type="SUPFAM" id="SSF55874">
    <property type="entry name" value="ATPase domain of HSP90 chaperone/DNA topoisomerase II/histidine kinase"/>
    <property type="match status" value="1"/>
</dbReference>
<dbReference type="InterPro" id="IPR003594">
    <property type="entry name" value="HATPase_dom"/>
</dbReference>
<keyword evidence="8" id="KW-0902">Two-component regulatory system</keyword>
<evidence type="ECO:0000256" key="7">
    <source>
        <dbReference type="ARBA" id="ARBA00022840"/>
    </source>
</evidence>
<evidence type="ECO:0000256" key="6">
    <source>
        <dbReference type="ARBA" id="ARBA00022777"/>
    </source>
</evidence>
<feature type="transmembrane region" description="Helical" evidence="10">
    <location>
        <begin position="130"/>
        <end position="147"/>
    </location>
</feature>
<evidence type="ECO:0000256" key="4">
    <source>
        <dbReference type="ARBA" id="ARBA00022679"/>
    </source>
</evidence>
<dbReference type="GO" id="GO:0016020">
    <property type="term" value="C:membrane"/>
    <property type="evidence" value="ECO:0007669"/>
    <property type="project" value="InterPro"/>
</dbReference>
<sequence length="385" mass="39872">MRRLRFGPGCDLAGAVFVIGVMLAATRISSDPPAPFPDAVVVVAVCVIGAWAAAARHAPRVALVGAFTCYFIAIAIGVPAFEPASAIGLQLFTAAAAGHLRWAVGALSLATAGEVPYRILGADAEPALQVLYETAVSAILLVVLVLLGEALRSRRALDEEAELRLCLAEQEFLQRTTAERLRAARDLHDVLAHTVTVVGIQASVAAESIDGHPERAKAAIASVRAANEDAMRDLRSTIAVLRERRGGGADVPLGVGQLHDLLDAVRATGMSAVLTLSGDMAALRPAVELTVYRVVQESLTNALRHSGAASVGVDVAVGDAAVRVTVRDDGPDPRVPDRPAHRAGSGLSGMAERVGVLGGELRYGAADDAGPGWSVRADIPLKGAS</sequence>
<dbReference type="Pfam" id="PF02518">
    <property type="entry name" value="HATPase_c"/>
    <property type="match status" value="1"/>
</dbReference>
<dbReference type="InterPro" id="IPR011712">
    <property type="entry name" value="Sig_transdc_His_kin_sub3_dim/P"/>
</dbReference>
<dbReference type="EC" id="2.7.13.3" evidence="2"/>
<dbReference type="InterPro" id="IPR050482">
    <property type="entry name" value="Sensor_HK_TwoCompSys"/>
</dbReference>
<feature type="transmembrane region" description="Helical" evidence="10">
    <location>
        <begin position="12"/>
        <end position="30"/>
    </location>
</feature>
<evidence type="ECO:0000256" key="1">
    <source>
        <dbReference type="ARBA" id="ARBA00000085"/>
    </source>
</evidence>
<keyword evidence="10" id="KW-1133">Transmembrane helix</keyword>
<dbReference type="EMBL" id="PYGA01000015">
    <property type="protein sequence ID" value="PSK95463.1"/>
    <property type="molecule type" value="Genomic_DNA"/>
</dbReference>
<keyword evidence="3" id="KW-0597">Phosphoprotein</keyword>
<name>A0A2P8DE08_9ACTN</name>
<accession>A0A2P8DE08</accession>
<dbReference type="SMART" id="SM00387">
    <property type="entry name" value="HATPase_c"/>
    <property type="match status" value="1"/>
</dbReference>
<dbReference type="Proteomes" id="UP000240542">
    <property type="component" value="Unassembled WGS sequence"/>
</dbReference>
<dbReference type="PANTHER" id="PTHR24421">
    <property type="entry name" value="NITRATE/NITRITE SENSOR PROTEIN NARX-RELATED"/>
    <property type="match status" value="1"/>
</dbReference>
<dbReference type="CDD" id="cd16917">
    <property type="entry name" value="HATPase_UhpB-NarQ-NarX-like"/>
    <property type="match status" value="1"/>
</dbReference>
<dbReference type="RefSeq" id="WP_146165622.1">
    <property type="nucleotide sequence ID" value="NZ_PYGA01000015.1"/>
</dbReference>
<evidence type="ECO:0000313" key="12">
    <source>
        <dbReference type="EMBL" id="PSK95463.1"/>
    </source>
</evidence>
<dbReference type="GO" id="GO:0005524">
    <property type="term" value="F:ATP binding"/>
    <property type="evidence" value="ECO:0007669"/>
    <property type="project" value="UniProtKB-KW"/>
</dbReference>
<dbReference type="Pfam" id="PF07730">
    <property type="entry name" value="HisKA_3"/>
    <property type="match status" value="1"/>
</dbReference>
<reference evidence="12 13" key="1">
    <citation type="submission" date="2018-03" db="EMBL/GenBank/DDBJ databases">
        <title>Genomic Encyclopedia of Archaeal and Bacterial Type Strains, Phase II (KMG-II): from individual species to whole genera.</title>
        <authorList>
            <person name="Goeker M."/>
        </authorList>
    </citation>
    <scope>NUCLEOTIDE SEQUENCE [LARGE SCALE GENOMIC DNA]</scope>
    <source>
        <strain evidence="12 13">DSM 45312</strain>
    </source>
</reference>
<keyword evidence="6 12" id="KW-0418">Kinase</keyword>
<dbReference type="OrthoDB" id="227596at2"/>
<dbReference type="Gene3D" id="3.30.565.10">
    <property type="entry name" value="Histidine kinase-like ATPase, C-terminal domain"/>
    <property type="match status" value="1"/>
</dbReference>
<comment type="catalytic activity">
    <reaction evidence="1">
        <text>ATP + protein L-histidine = ADP + protein N-phospho-L-histidine.</text>
        <dbReference type="EC" id="2.7.13.3"/>
    </reaction>
</comment>
<protein>
    <recommendedName>
        <fullName evidence="2">histidine kinase</fullName>
        <ecNumber evidence="2">2.7.13.3</ecNumber>
    </recommendedName>
</protein>
<dbReference type="AlphaFoldDB" id="A0A2P8DE08"/>
<evidence type="ECO:0000259" key="11">
    <source>
        <dbReference type="SMART" id="SM00387"/>
    </source>
</evidence>
<feature type="domain" description="Histidine kinase/HSP90-like ATPase" evidence="11">
    <location>
        <begin position="286"/>
        <end position="383"/>
    </location>
</feature>
<dbReference type="Gene3D" id="1.20.5.1930">
    <property type="match status" value="1"/>
</dbReference>